<evidence type="ECO:0000313" key="14">
    <source>
        <dbReference type="EMBL" id="CAK1248654.1"/>
    </source>
</evidence>
<name>A0ABN9Z0G5_9LACO</name>
<dbReference type="CDD" id="cd18137">
    <property type="entry name" value="HLD_clamp_pol_III_gamma_tau"/>
    <property type="match status" value="1"/>
</dbReference>
<keyword evidence="8" id="KW-0862">Zinc</keyword>
<dbReference type="InterPro" id="IPR022754">
    <property type="entry name" value="DNA_pol_III_gamma-3"/>
</dbReference>
<evidence type="ECO:0000256" key="7">
    <source>
        <dbReference type="ARBA" id="ARBA00022741"/>
    </source>
</evidence>
<dbReference type="Pfam" id="PF22608">
    <property type="entry name" value="DNAX_ATPase_lid"/>
    <property type="match status" value="1"/>
</dbReference>
<evidence type="ECO:0000256" key="3">
    <source>
        <dbReference type="ARBA" id="ARBA00022679"/>
    </source>
</evidence>
<feature type="compositionally biased region" description="Low complexity" evidence="12">
    <location>
        <begin position="468"/>
        <end position="487"/>
    </location>
</feature>
<dbReference type="PANTHER" id="PTHR11669">
    <property type="entry name" value="REPLICATION FACTOR C / DNA POLYMERASE III GAMMA-TAU SUBUNIT"/>
    <property type="match status" value="1"/>
</dbReference>
<sequence>MAYQALYRVYRPRTFEQMVGQEVITKTLENAIEQKQTGHAYLFSGPRGTGKTSAAKIFAREVNGISEGHANESHPDIIEIDAASNNGVDEIRSIRDSANYAPIEAPFKIYIIDEAHMLSTGAFNALLKTLEEPPAQVKFILATTEVQKMPATILSRTQRFEFKRLSNETIKNRMTEILHQENQAFEDQALDVVATAAEGGMRDALSILDQVIAYGPDKITLENALTVTGSVKIDQLLTYLNQVLDQDTAAALATLSAILLAGKDANRFLADLMATLRDVMLVDLAPDLVKATSKVEELKAFKIKISQDQLQQMLVVIDDVKTQLAASLQSDIYLEILTVKLTLSDEDKSQPVSKGQSTQTPLTNGATEKQVKPTAKAVDTDQIESAAVYALDTKQATTTGVRVAKTLQAQPAAIEAANQHAQQEQAPSTKPEQNTDVLAEDDFAGEEPGLPVEPEVSRPVAEPKKSTADTQEQPAQATTATSQPATRALPTVYIGQEPVQAVLSQAKRERLTQAQNIWPDLVKGFAVKDQAVLQTVEPMASSDQALILAFDFPAIMDASLQNNDLLANLANALRENQLPETLVLRSKDEWQNDRAAYVAALRSGQKIEISLADLTPTVLEANHDQVAPMIETANQEKVDQGPDLVQEAKDLFGDDLVVVTKTDDEGK</sequence>
<dbReference type="InterPro" id="IPR001270">
    <property type="entry name" value="ClpA/B"/>
</dbReference>
<dbReference type="Gene3D" id="1.20.272.10">
    <property type="match status" value="1"/>
</dbReference>
<protein>
    <recommendedName>
        <fullName evidence="2">DNA-directed DNA polymerase</fullName>
        <ecNumber evidence="2">2.7.7.7</ecNumber>
    </recommendedName>
</protein>
<dbReference type="PRINTS" id="PR00300">
    <property type="entry name" value="CLPPROTEASEA"/>
</dbReference>
<evidence type="ECO:0000313" key="15">
    <source>
        <dbReference type="Proteomes" id="UP001314200"/>
    </source>
</evidence>
<dbReference type="NCBIfam" id="NF004046">
    <property type="entry name" value="PRK05563.1"/>
    <property type="match status" value="1"/>
</dbReference>
<evidence type="ECO:0000256" key="10">
    <source>
        <dbReference type="ARBA" id="ARBA00022932"/>
    </source>
</evidence>
<keyword evidence="10" id="KW-0239">DNA-directed DNA polymerase</keyword>
<dbReference type="SMART" id="SM00382">
    <property type="entry name" value="AAA"/>
    <property type="match status" value="1"/>
</dbReference>
<organism evidence="14 15">
    <name type="scientific">Fructobacillus cardui</name>
    <dbReference type="NCBI Taxonomy" id="2893170"/>
    <lineage>
        <taxon>Bacteria</taxon>
        <taxon>Bacillati</taxon>
        <taxon>Bacillota</taxon>
        <taxon>Bacilli</taxon>
        <taxon>Lactobacillales</taxon>
        <taxon>Lactobacillaceae</taxon>
        <taxon>Fructobacillus</taxon>
    </lineage>
</organism>
<reference evidence="14 15" key="1">
    <citation type="submission" date="2023-10" db="EMBL/GenBank/DDBJ databases">
        <authorList>
            <person name="Botero Cardona J."/>
        </authorList>
    </citation>
    <scope>NUCLEOTIDE SEQUENCE [LARGE SCALE GENOMIC DNA]</scope>
    <source>
        <strain evidence="14 15">R-82641</strain>
    </source>
</reference>
<evidence type="ECO:0000256" key="11">
    <source>
        <dbReference type="ARBA" id="ARBA00049244"/>
    </source>
</evidence>
<dbReference type="Pfam" id="PF12169">
    <property type="entry name" value="DNA_pol3_gamma3"/>
    <property type="match status" value="1"/>
</dbReference>
<feature type="compositionally biased region" description="Low complexity" evidence="12">
    <location>
        <begin position="414"/>
        <end position="426"/>
    </location>
</feature>
<keyword evidence="15" id="KW-1185">Reference proteome</keyword>
<dbReference type="InterPro" id="IPR008921">
    <property type="entry name" value="DNA_pol3_clamp-load_cplx_C"/>
</dbReference>
<dbReference type="InterPro" id="IPR012763">
    <property type="entry name" value="DNA_pol_III_sug/sutau_N"/>
</dbReference>
<comment type="similarity">
    <text evidence="1">Belongs to the DnaX/STICHEL family.</text>
</comment>
<evidence type="ECO:0000256" key="5">
    <source>
        <dbReference type="ARBA" id="ARBA00022705"/>
    </source>
</evidence>
<evidence type="ECO:0000256" key="9">
    <source>
        <dbReference type="ARBA" id="ARBA00022840"/>
    </source>
</evidence>
<keyword evidence="3 14" id="KW-0808">Transferase</keyword>
<evidence type="ECO:0000256" key="6">
    <source>
        <dbReference type="ARBA" id="ARBA00022723"/>
    </source>
</evidence>
<comment type="catalytic activity">
    <reaction evidence="11">
        <text>DNA(n) + a 2'-deoxyribonucleoside 5'-triphosphate = DNA(n+1) + diphosphate</text>
        <dbReference type="Rhea" id="RHEA:22508"/>
        <dbReference type="Rhea" id="RHEA-COMP:17339"/>
        <dbReference type="Rhea" id="RHEA-COMP:17340"/>
        <dbReference type="ChEBI" id="CHEBI:33019"/>
        <dbReference type="ChEBI" id="CHEBI:61560"/>
        <dbReference type="ChEBI" id="CHEBI:173112"/>
        <dbReference type="EC" id="2.7.7.7"/>
    </reaction>
</comment>
<dbReference type="CDD" id="cd00009">
    <property type="entry name" value="AAA"/>
    <property type="match status" value="1"/>
</dbReference>
<dbReference type="SUPFAM" id="SSF52540">
    <property type="entry name" value="P-loop containing nucleoside triphosphate hydrolases"/>
    <property type="match status" value="1"/>
</dbReference>
<gene>
    <name evidence="14" type="ORF">R82641_BJNNKPBH_01129</name>
</gene>
<keyword evidence="5" id="KW-0235">DNA replication</keyword>
<evidence type="ECO:0000256" key="4">
    <source>
        <dbReference type="ARBA" id="ARBA00022695"/>
    </source>
</evidence>
<evidence type="ECO:0000259" key="13">
    <source>
        <dbReference type="SMART" id="SM00382"/>
    </source>
</evidence>
<keyword evidence="7" id="KW-0547">Nucleotide-binding</keyword>
<dbReference type="GO" id="GO:0003887">
    <property type="term" value="F:DNA-directed DNA polymerase activity"/>
    <property type="evidence" value="ECO:0007669"/>
    <property type="project" value="UniProtKB-EC"/>
</dbReference>
<dbReference type="InterPro" id="IPR003593">
    <property type="entry name" value="AAA+_ATPase"/>
</dbReference>
<dbReference type="Gene3D" id="3.40.50.300">
    <property type="entry name" value="P-loop containing nucleotide triphosphate hydrolases"/>
    <property type="match status" value="1"/>
</dbReference>
<keyword evidence="6" id="KW-0479">Metal-binding</keyword>
<dbReference type="PANTHER" id="PTHR11669:SF0">
    <property type="entry name" value="PROTEIN STICHEL-LIKE 2"/>
    <property type="match status" value="1"/>
</dbReference>
<accession>A0ABN9Z0G5</accession>
<dbReference type="Pfam" id="PF13177">
    <property type="entry name" value="DNA_pol3_delta2"/>
    <property type="match status" value="1"/>
</dbReference>
<evidence type="ECO:0000256" key="1">
    <source>
        <dbReference type="ARBA" id="ARBA00006360"/>
    </source>
</evidence>
<feature type="region of interest" description="Disordered" evidence="12">
    <location>
        <begin position="347"/>
        <end position="378"/>
    </location>
</feature>
<keyword evidence="9" id="KW-0067">ATP-binding</keyword>
<keyword evidence="4 14" id="KW-0548">Nucleotidyltransferase</keyword>
<dbReference type="InterPro" id="IPR027417">
    <property type="entry name" value="P-loop_NTPase"/>
</dbReference>
<evidence type="ECO:0000256" key="2">
    <source>
        <dbReference type="ARBA" id="ARBA00012417"/>
    </source>
</evidence>
<evidence type="ECO:0000256" key="12">
    <source>
        <dbReference type="SAM" id="MobiDB-lite"/>
    </source>
</evidence>
<dbReference type="Gene3D" id="1.10.8.60">
    <property type="match status" value="1"/>
</dbReference>
<comment type="caution">
    <text evidence="14">The sequence shown here is derived from an EMBL/GenBank/DDBJ whole genome shotgun (WGS) entry which is preliminary data.</text>
</comment>
<dbReference type="EC" id="2.7.7.7" evidence="2"/>
<evidence type="ECO:0000256" key="8">
    <source>
        <dbReference type="ARBA" id="ARBA00022833"/>
    </source>
</evidence>
<feature type="domain" description="AAA+ ATPase" evidence="13">
    <location>
        <begin position="37"/>
        <end position="166"/>
    </location>
</feature>
<dbReference type="InterPro" id="IPR045085">
    <property type="entry name" value="HLD_clamp_pol_III_gamma_tau"/>
</dbReference>
<dbReference type="SUPFAM" id="SSF48019">
    <property type="entry name" value="post-AAA+ oligomerization domain-like"/>
    <property type="match status" value="1"/>
</dbReference>
<proteinExistence type="inferred from homology"/>
<dbReference type="Proteomes" id="UP001314200">
    <property type="component" value="Unassembled WGS sequence"/>
</dbReference>
<feature type="compositionally biased region" description="Polar residues" evidence="12">
    <location>
        <begin position="350"/>
        <end position="367"/>
    </location>
</feature>
<dbReference type="NCBIfam" id="TIGR02397">
    <property type="entry name" value="dnaX_nterm"/>
    <property type="match status" value="1"/>
</dbReference>
<dbReference type="InterPro" id="IPR050238">
    <property type="entry name" value="DNA_Rep/Repair_Clamp_Loader"/>
</dbReference>
<feature type="region of interest" description="Disordered" evidence="12">
    <location>
        <begin position="414"/>
        <end position="433"/>
    </location>
</feature>
<dbReference type="RefSeq" id="WP_338347115.1">
    <property type="nucleotide sequence ID" value="NZ_CAUZLS010000006.1"/>
</dbReference>
<dbReference type="EMBL" id="CAUZLY010000009">
    <property type="protein sequence ID" value="CAK1248654.1"/>
    <property type="molecule type" value="Genomic_DNA"/>
</dbReference>
<feature type="region of interest" description="Disordered" evidence="12">
    <location>
        <begin position="444"/>
        <end position="487"/>
    </location>
</feature>